<evidence type="ECO:0000313" key="3">
    <source>
        <dbReference type="Proteomes" id="UP000789405"/>
    </source>
</evidence>
<sequence length="160" mass="18740">MTNSFKQGVKSRGKFKDISNNDDSMHLQDHTDVTSGNIPEVTSIAEILPNLIQVFNFKYPITYWYPTWRELLSICYLLENLTNDEDCSKLSSYNETYLLELFWQYILGINQKAQNEILNNQNETLEFMNIWTNEEPIAPPNSLWFGILELAQHLSQKQLK</sequence>
<evidence type="ECO:0000256" key="1">
    <source>
        <dbReference type="SAM" id="MobiDB-lite"/>
    </source>
</evidence>
<feature type="region of interest" description="Disordered" evidence="1">
    <location>
        <begin position="1"/>
        <end position="23"/>
    </location>
</feature>
<dbReference type="AlphaFoldDB" id="A0A9N9NLJ6"/>
<accession>A0A9N9NLJ6</accession>
<comment type="caution">
    <text evidence="2">The sequence shown here is derived from an EMBL/GenBank/DDBJ whole genome shotgun (WGS) entry which is preliminary data.</text>
</comment>
<dbReference type="EMBL" id="CAJVPY010014093">
    <property type="protein sequence ID" value="CAG8744597.1"/>
    <property type="molecule type" value="Genomic_DNA"/>
</dbReference>
<gene>
    <name evidence="2" type="ORF">DERYTH_LOCUS16314</name>
</gene>
<feature type="non-terminal residue" evidence="2">
    <location>
        <position position="160"/>
    </location>
</feature>
<name>A0A9N9NLJ6_9GLOM</name>
<feature type="compositionally biased region" description="Basic and acidic residues" evidence="1">
    <location>
        <begin position="14"/>
        <end position="23"/>
    </location>
</feature>
<dbReference type="Proteomes" id="UP000789405">
    <property type="component" value="Unassembled WGS sequence"/>
</dbReference>
<protein>
    <submittedName>
        <fullName evidence="2">3140_t:CDS:1</fullName>
    </submittedName>
</protein>
<evidence type="ECO:0000313" key="2">
    <source>
        <dbReference type="EMBL" id="CAG8744597.1"/>
    </source>
</evidence>
<keyword evidence="3" id="KW-1185">Reference proteome</keyword>
<dbReference type="OrthoDB" id="2435388at2759"/>
<proteinExistence type="predicted"/>
<reference evidence="2" key="1">
    <citation type="submission" date="2021-06" db="EMBL/GenBank/DDBJ databases">
        <authorList>
            <person name="Kallberg Y."/>
            <person name="Tangrot J."/>
            <person name="Rosling A."/>
        </authorList>
    </citation>
    <scope>NUCLEOTIDE SEQUENCE</scope>
    <source>
        <strain evidence="2">MA453B</strain>
    </source>
</reference>
<organism evidence="2 3">
    <name type="scientific">Dentiscutata erythropus</name>
    <dbReference type="NCBI Taxonomy" id="1348616"/>
    <lineage>
        <taxon>Eukaryota</taxon>
        <taxon>Fungi</taxon>
        <taxon>Fungi incertae sedis</taxon>
        <taxon>Mucoromycota</taxon>
        <taxon>Glomeromycotina</taxon>
        <taxon>Glomeromycetes</taxon>
        <taxon>Diversisporales</taxon>
        <taxon>Gigasporaceae</taxon>
        <taxon>Dentiscutata</taxon>
    </lineage>
</organism>